<keyword evidence="3" id="KW-1185">Reference proteome</keyword>
<dbReference type="CDD" id="cd07040">
    <property type="entry name" value="HP"/>
    <property type="match status" value="1"/>
</dbReference>
<evidence type="ECO:0000256" key="1">
    <source>
        <dbReference type="SAM" id="SignalP"/>
    </source>
</evidence>
<sequence>MLRTLFVVMSLMLIQLTAHADNQADFWQALKEGGKVVLVRHAEIDRSFGDSFLLDESCFSEKNLNELGQKQAKNIGAEFTSREIKIYKVFASPHCRTKDTAELAFGSFTVNPVLRLTKALTAEKANTNIEKTKTLISSHKEMSNLILVTHRPNIGELANIRVEPAEMVLIQPLGDGLFDVITRLKLTESN</sequence>
<organism evidence="2 3">
    <name type="scientific">Thiomicrorhabdus lithotrophica</name>
    <dbReference type="NCBI Taxonomy" id="2949997"/>
    <lineage>
        <taxon>Bacteria</taxon>
        <taxon>Pseudomonadati</taxon>
        <taxon>Pseudomonadota</taxon>
        <taxon>Gammaproteobacteria</taxon>
        <taxon>Thiotrichales</taxon>
        <taxon>Piscirickettsiaceae</taxon>
        <taxon>Thiomicrorhabdus</taxon>
    </lineage>
</organism>
<evidence type="ECO:0000313" key="2">
    <source>
        <dbReference type="EMBL" id="WEJ62650.1"/>
    </source>
</evidence>
<dbReference type="InterPro" id="IPR029033">
    <property type="entry name" value="His_PPase_superfam"/>
</dbReference>
<name>A0ABY8C9L0_9GAMM</name>
<proteinExistence type="predicted"/>
<feature type="chain" id="PRO_5046251380" evidence="1">
    <location>
        <begin position="21"/>
        <end position="190"/>
    </location>
</feature>
<gene>
    <name evidence="2" type="ORF">NR989_11675</name>
</gene>
<feature type="signal peptide" evidence="1">
    <location>
        <begin position="1"/>
        <end position="20"/>
    </location>
</feature>
<dbReference type="SUPFAM" id="SSF53254">
    <property type="entry name" value="Phosphoglycerate mutase-like"/>
    <property type="match status" value="1"/>
</dbReference>
<dbReference type="RefSeq" id="WP_275594907.1">
    <property type="nucleotide sequence ID" value="NZ_CP102381.1"/>
</dbReference>
<keyword evidence="1" id="KW-0732">Signal</keyword>
<dbReference type="Pfam" id="PF00300">
    <property type="entry name" value="His_Phos_1"/>
    <property type="match status" value="1"/>
</dbReference>
<reference evidence="2 3" key="1">
    <citation type="submission" date="2022-06" db="EMBL/GenBank/DDBJ databases">
        <title>Thiomicrohabdus sp. nov, an obligately chemolithoautotrophic, sulfur-oxidizing bacterium isolated from beach of Guanyin Mountain. Amoy.</title>
        <authorList>
            <person name="Zhu H."/>
        </authorList>
    </citation>
    <scope>NUCLEOTIDE SEQUENCE [LARGE SCALE GENOMIC DNA]</scope>
    <source>
        <strain evidence="2 3">XGS-01</strain>
    </source>
</reference>
<accession>A0ABY8C9L0</accession>
<dbReference type="Gene3D" id="3.40.50.1240">
    <property type="entry name" value="Phosphoglycerate mutase-like"/>
    <property type="match status" value="1"/>
</dbReference>
<dbReference type="EMBL" id="CP102381">
    <property type="protein sequence ID" value="WEJ62650.1"/>
    <property type="molecule type" value="Genomic_DNA"/>
</dbReference>
<protein>
    <submittedName>
        <fullName evidence="2">Histidine phosphatase family protein</fullName>
    </submittedName>
</protein>
<dbReference type="InterPro" id="IPR013078">
    <property type="entry name" value="His_Pase_superF_clade-1"/>
</dbReference>
<evidence type="ECO:0000313" key="3">
    <source>
        <dbReference type="Proteomes" id="UP001222275"/>
    </source>
</evidence>
<dbReference type="Proteomes" id="UP001222275">
    <property type="component" value="Chromosome"/>
</dbReference>